<dbReference type="SUPFAM" id="SSF53067">
    <property type="entry name" value="Actin-like ATPase domain"/>
    <property type="match status" value="1"/>
</dbReference>
<evidence type="ECO:0000313" key="2">
    <source>
        <dbReference type="Proteomes" id="UP000001203"/>
    </source>
</evidence>
<dbReference type="EMBL" id="CP000806">
    <property type="protein sequence ID" value="ACB53668.1"/>
    <property type="molecule type" value="Genomic_DNA"/>
</dbReference>
<gene>
    <name evidence="1" type="ordered locus">cce_4320</name>
</gene>
<dbReference type="KEGG" id="cyt:cce_4320"/>
<reference evidence="1 2" key="1">
    <citation type="journal article" date="2008" name="Proc. Natl. Acad. Sci. U.S.A.">
        <title>The genome of Cyanothece 51142, a unicellular diazotrophic cyanobacterium important in the marine nitrogen cycle.</title>
        <authorList>
            <person name="Welsh E.A."/>
            <person name="Liberton M."/>
            <person name="Stoeckel J."/>
            <person name="Loh T."/>
            <person name="Elvitigala T."/>
            <person name="Wang C."/>
            <person name="Wollam A."/>
            <person name="Fulton R.S."/>
            <person name="Clifton S.W."/>
            <person name="Jacobs J.M."/>
            <person name="Aurora R."/>
            <person name="Ghosh B.K."/>
            <person name="Sherman L.A."/>
            <person name="Smith R.D."/>
            <person name="Wilson R.K."/>
            <person name="Pakrasi H.B."/>
        </authorList>
    </citation>
    <scope>NUCLEOTIDE SEQUENCE [LARGE SCALE GENOMIC DNA]</scope>
    <source>
        <strain evidence="2">ATCC 51142 / BH68</strain>
    </source>
</reference>
<dbReference type="eggNOG" id="COG0443">
    <property type="taxonomic scope" value="Bacteria"/>
</dbReference>
<evidence type="ECO:0000313" key="1">
    <source>
        <dbReference type="EMBL" id="ACB53668.1"/>
    </source>
</evidence>
<name>B1WTF3_CROS5</name>
<dbReference type="Proteomes" id="UP000001203">
    <property type="component" value="Chromosome circular"/>
</dbReference>
<protein>
    <recommendedName>
        <fullName evidence="3">Hsp70 family protein</fullName>
    </recommendedName>
</protein>
<dbReference type="STRING" id="43989.cce_4320"/>
<proteinExistence type="predicted"/>
<sequence>MSDLFLNLGIDFGTSFTKVVVRDTSIEHSWLVTFCEKKTSLNEALVPTKIGICPDGTLIGGLTQSEWDESVTSFAVAIDFIKMRLANLDLQEEGQGHLSDSLQSFDQIDLNTSENLENLCAYYLNKVIFKAQKWVKEDNPELVKNQNIEWSANVGVPVKYFDSKAITRFKKVLRLAWLLGENSPQNIYNLQKRMNSLRKELETLESQYTEEDLPIPCFAFPEIGAGVYSYTVSRQADPGIYMFFDVGSGTIEGSAFRFFREEGQSSVEYYSGEVEPIGVNGLAKQIATHLPNSENEITHDIINNSEWLLEEIYNLSATIARSAKQGEHIANKVFLPGPHWRVLVEEVQSCLEIMKDFPSQKLLHLILGQHLIHKQVSDVILTCKDKIPDELRNQPKLRIFLGGGGGQSEFYRDTIEGTHTAFCQERCGIPSYNVQNVPFPSDFDMKGISKNNFHRFAIAYGLSIPDYQAPEVKGFPKQFADVQSSPLCQPTIPEWGRYPDDHSSM</sequence>
<dbReference type="HOGENOM" id="CLU_539379_0_0_3"/>
<dbReference type="RefSeq" id="WP_009543617.1">
    <property type="nucleotide sequence ID" value="NC_010546.1"/>
</dbReference>
<accession>B1WTF3</accession>
<dbReference type="AlphaFoldDB" id="B1WTF3"/>
<keyword evidence="2" id="KW-1185">Reference proteome</keyword>
<dbReference type="InterPro" id="IPR043129">
    <property type="entry name" value="ATPase_NBD"/>
</dbReference>
<organism evidence="1 2">
    <name type="scientific">Crocosphaera subtropica (strain ATCC 51142 / BH68)</name>
    <name type="common">Cyanothece sp. (strain ATCC 51142)</name>
    <dbReference type="NCBI Taxonomy" id="43989"/>
    <lineage>
        <taxon>Bacteria</taxon>
        <taxon>Bacillati</taxon>
        <taxon>Cyanobacteriota</taxon>
        <taxon>Cyanophyceae</taxon>
        <taxon>Oscillatoriophycideae</taxon>
        <taxon>Chroococcales</taxon>
        <taxon>Aphanothecaceae</taxon>
        <taxon>Crocosphaera</taxon>
        <taxon>Crocosphaera subtropica</taxon>
    </lineage>
</organism>
<evidence type="ECO:0008006" key="3">
    <source>
        <dbReference type="Google" id="ProtNLM"/>
    </source>
</evidence>
<dbReference type="OrthoDB" id="5464671at2"/>